<reference evidence="1 2" key="1">
    <citation type="submission" date="2018-11" db="EMBL/GenBank/DDBJ databases">
        <title>Genomic Encyclopedia of Type Strains, Phase IV (KMG-IV): sequencing the most valuable type-strain genomes for metagenomic binning, comparative biology and taxonomic classification.</title>
        <authorList>
            <person name="Goeker M."/>
        </authorList>
    </citation>
    <scope>NUCLEOTIDE SEQUENCE [LARGE SCALE GENOMIC DNA]</scope>
    <source>
        <strain evidence="1 2">DSM 18090</strain>
    </source>
</reference>
<sequence>MENDFDRIKCPDCKRFFKNKDRVFIDEINTIIHQKCYAPGKILEVKDNGTYKDILTKLHE</sequence>
<name>A0A3N5BCV5_9BACI</name>
<gene>
    <name evidence="1" type="ORF">EDC24_0138</name>
</gene>
<accession>A0A3N5BCV5</accession>
<organism evidence="1 2">
    <name type="scientific">Aquisalibacillus elongatus</name>
    <dbReference type="NCBI Taxonomy" id="485577"/>
    <lineage>
        <taxon>Bacteria</taxon>
        <taxon>Bacillati</taxon>
        <taxon>Bacillota</taxon>
        <taxon>Bacilli</taxon>
        <taxon>Bacillales</taxon>
        <taxon>Bacillaceae</taxon>
        <taxon>Aquisalibacillus</taxon>
    </lineage>
</organism>
<comment type="caution">
    <text evidence="1">The sequence shown here is derived from an EMBL/GenBank/DDBJ whole genome shotgun (WGS) entry which is preliminary data.</text>
</comment>
<evidence type="ECO:0000313" key="1">
    <source>
        <dbReference type="EMBL" id="RPF55267.1"/>
    </source>
</evidence>
<protein>
    <submittedName>
        <fullName evidence="1">Uncharacterized protein</fullName>
    </submittedName>
</protein>
<dbReference type="AlphaFoldDB" id="A0A3N5BCV5"/>
<evidence type="ECO:0000313" key="2">
    <source>
        <dbReference type="Proteomes" id="UP000276443"/>
    </source>
</evidence>
<proteinExistence type="predicted"/>
<keyword evidence="2" id="KW-1185">Reference proteome</keyword>
<dbReference type="EMBL" id="RKRF01000007">
    <property type="protein sequence ID" value="RPF55267.1"/>
    <property type="molecule type" value="Genomic_DNA"/>
</dbReference>
<dbReference type="Proteomes" id="UP000276443">
    <property type="component" value="Unassembled WGS sequence"/>
</dbReference>